<dbReference type="Pfam" id="PF02311">
    <property type="entry name" value="AraC_binding"/>
    <property type="match status" value="1"/>
</dbReference>
<sequence>MELQETMSFSIRARIGNLMFDIHLDTSFLSADAPAMRNRHNHAMTELHFVASGSGRLALNGLEVPLVPHHAYLIPPGLYHAILTDKRTPLRKYTFRFEYIELQDDFDCPPGEIEALKAVFPPTDYRCIPNQSGFLERLQQIARELEERRLGYYTKVQNAFNEILIDLIRAMTTRTDRFDPLPTRGTDDVRSHLIDAYFDHYSSHLTLEHLAAQLHLSTRQTNRVLQHMYKKTFSEKLADIRIEAAQERLVNTDLPISLIAEQLGFASPSFFTKTFKKRTGITPHTYRKTNKKSLGLTKKGG</sequence>
<dbReference type="EMBL" id="JBHMAG010000002">
    <property type="protein sequence ID" value="MFB9750219.1"/>
    <property type="molecule type" value="Genomic_DNA"/>
</dbReference>
<dbReference type="InterPro" id="IPR014710">
    <property type="entry name" value="RmlC-like_jellyroll"/>
</dbReference>
<dbReference type="Gene3D" id="2.60.120.10">
    <property type="entry name" value="Jelly Rolls"/>
    <property type="match status" value="1"/>
</dbReference>
<keyword evidence="1" id="KW-0805">Transcription regulation</keyword>
<dbReference type="InterPro" id="IPR003313">
    <property type="entry name" value="AraC-bd"/>
</dbReference>
<gene>
    <name evidence="5" type="ORF">ACFFNY_01425</name>
</gene>
<evidence type="ECO:0000313" key="6">
    <source>
        <dbReference type="Proteomes" id="UP001589619"/>
    </source>
</evidence>
<dbReference type="PRINTS" id="PR00032">
    <property type="entry name" value="HTHARAC"/>
</dbReference>
<evidence type="ECO:0000259" key="4">
    <source>
        <dbReference type="PROSITE" id="PS01124"/>
    </source>
</evidence>
<evidence type="ECO:0000256" key="1">
    <source>
        <dbReference type="ARBA" id="ARBA00023015"/>
    </source>
</evidence>
<accession>A0ABV5VPP1</accession>
<proteinExistence type="predicted"/>
<dbReference type="SUPFAM" id="SSF46689">
    <property type="entry name" value="Homeodomain-like"/>
    <property type="match status" value="1"/>
</dbReference>
<evidence type="ECO:0000256" key="3">
    <source>
        <dbReference type="ARBA" id="ARBA00023163"/>
    </source>
</evidence>
<evidence type="ECO:0000256" key="2">
    <source>
        <dbReference type="ARBA" id="ARBA00023125"/>
    </source>
</evidence>
<dbReference type="PANTHER" id="PTHR43280">
    <property type="entry name" value="ARAC-FAMILY TRANSCRIPTIONAL REGULATOR"/>
    <property type="match status" value="1"/>
</dbReference>
<keyword evidence="2" id="KW-0238">DNA-binding</keyword>
<dbReference type="SMART" id="SM00342">
    <property type="entry name" value="HTH_ARAC"/>
    <property type="match status" value="1"/>
</dbReference>
<dbReference type="RefSeq" id="WP_344916868.1">
    <property type="nucleotide sequence ID" value="NZ_BAAAYO010000021.1"/>
</dbReference>
<dbReference type="Pfam" id="PF12833">
    <property type="entry name" value="HTH_18"/>
    <property type="match status" value="1"/>
</dbReference>
<dbReference type="InterPro" id="IPR020449">
    <property type="entry name" value="Tscrpt_reg_AraC-type_HTH"/>
</dbReference>
<evidence type="ECO:0000313" key="5">
    <source>
        <dbReference type="EMBL" id="MFB9750219.1"/>
    </source>
</evidence>
<feature type="domain" description="HTH araC/xylS-type" evidence="4">
    <location>
        <begin position="191"/>
        <end position="289"/>
    </location>
</feature>
<dbReference type="InterPro" id="IPR009057">
    <property type="entry name" value="Homeodomain-like_sf"/>
</dbReference>
<dbReference type="Gene3D" id="1.10.10.60">
    <property type="entry name" value="Homeodomain-like"/>
    <property type="match status" value="1"/>
</dbReference>
<keyword evidence="3" id="KW-0804">Transcription</keyword>
<protein>
    <submittedName>
        <fullName evidence="5">AraC family transcriptional regulator</fullName>
    </submittedName>
</protein>
<dbReference type="InterPro" id="IPR037923">
    <property type="entry name" value="HTH-like"/>
</dbReference>
<dbReference type="PROSITE" id="PS01124">
    <property type="entry name" value="HTH_ARAC_FAMILY_2"/>
    <property type="match status" value="1"/>
</dbReference>
<dbReference type="PANTHER" id="PTHR43280:SF28">
    <property type="entry name" value="HTH-TYPE TRANSCRIPTIONAL ACTIVATOR RHAS"/>
    <property type="match status" value="1"/>
</dbReference>
<organism evidence="5 6">
    <name type="scientific">Paenibacillus hodogayensis</name>
    <dbReference type="NCBI Taxonomy" id="279208"/>
    <lineage>
        <taxon>Bacteria</taxon>
        <taxon>Bacillati</taxon>
        <taxon>Bacillota</taxon>
        <taxon>Bacilli</taxon>
        <taxon>Bacillales</taxon>
        <taxon>Paenibacillaceae</taxon>
        <taxon>Paenibacillus</taxon>
    </lineage>
</organism>
<dbReference type="InterPro" id="IPR018060">
    <property type="entry name" value="HTH_AraC"/>
</dbReference>
<dbReference type="SUPFAM" id="SSF51215">
    <property type="entry name" value="Regulatory protein AraC"/>
    <property type="match status" value="1"/>
</dbReference>
<reference evidence="5 6" key="1">
    <citation type="submission" date="2024-09" db="EMBL/GenBank/DDBJ databases">
        <authorList>
            <person name="Sun Q."/>
            <person name="Mori K."/>
        </authorList>
    </citation>
    <scope>NUCLEOTIDE SEQUENCE [LARGE SCALE GENOMIC DNA]</scope>
    <source>
        <strain evidence="5 6">JCM 12520</strain>
    </source>
</reference>
<name>A0ABV5VPP1_9BACL</name>
<comment type="caution">
    <text evidence="5">The sequence shown here is derived from an EMBL/GenBank/DDBJ whole genome shotgun (WGS) entry which is preliminary data.</text>
</comment>
<dbReference type="Proteomes" id="UP001589619">
    <property type="component" value="Unassembled WGS sequence"/>
</dbReference>
<keyword evidence="6" id="KW-1185">Reference proteome</keyword>